<evidence type="ECO:0008006" key="3">
    <source>
        <dbReference type="Google" id="ProtNLM"/>
    </source>
</evidence>
<feature type="compositionally biased region" description="Basic and acidic residues" evidence="1">
    <location>
        <begin position="14"/>
        <end position="25"/>
    </location>
</feature>
<dbReference type="AlphaFoldDB" id="A0AB39HGP4"/>
<feature type="compositionally biased region" description="Basic residues" evidence="1">
    <location>
        <begin position="1"/>
        <end position="13"/>
    </location>
</feature>
<evidence type="ECO:0000256" key="1">
    <source>
        <dbReference type="SAM" id="MobiDB-lite"/>
    </source>
</evidence>
<accession>A0AB39HGP4</accession>
<evidence type="ECO:0000313" key="2">
    <source>
        <dbReference type="EMBL" id="XDK25359.1"/>
    </source>
</evidence>
<feature type="region of interest" description="Disordered" evidence="1">
    <location>
        <begin position="1"/>
        <end position="25"/>
    </location>
</feature>
<sequence>MAKTTKKSTKQNKLKQDDKKGLTAHEARKRIEEIMEQRKFDELYDW</sequence>
<dbReference type="EMBL" id="CP162601">
    <property type="protein sequence ID" value="XDK25359.1"/>
    <property type="molecule type" value="Genomic_DNA"/>
</dbReference>
<gene>
    <name evidence="2" type="ORF">AB0763_01545</name>
</gene>
<organism evidence="2">
    <name type="scientific">Vibrio sp. HB236076</name>
    <dbReference type="NCBI Taxonomy" id="3232307"/>
    <lineage>
        <taxon>Bacteria</taxon>
        <taxon>Pseudomonadati</taxon>
        <taxon>Pseudomonadota</taxon>
        <taxon>Gammaproteobacteria</taxon>
        <taxon>Vibrionales</taxon>
        <taxon>Vibrionaceae</taxon>
        <taxon>Vibrio</taxon>
    </lineage>
</organism>
<proteinExistence type="predicted"/>
<protein>
    <recommendedName>
        <fullName evidence="3">Adenosine deaminase</fullName>
    </recommendedName>
</protein>
<name>A0AB39HGP4_9VIBR</name>
<dbReference type="RefSeq" id="WP_306102169.1">
    <property type="nucleotide sequence ID" value="NZ_CP162601.1"/>
</dbReference>
<reference evidence="2" key="1">
    <citation type="submission" date="2024-07" db="EMBL/GenBank/DDBJ databases">
        <title>Genome Analysis of a Potential Novel Vibrio Species Secreting pH- and Thermo-stable Alginate Lyase and its Application in Producing Alginate Oligosaccharides.</title>
        <authorList>
            <person name="Huang H."/>
            <person name="Bao K."/>
        </authorList>
    </citation>
    <scope>NUCLEOTIDE SEQUENCE</scope>
    <source>
        <strain evidence="2">HB236076</strain>
    </source>
</reference>
<dbReference type="KEGG" id="vih:AB0763_01545"/>